<dbReference type="SUPFAM" id="SSF54236">
    <property type="entry name" value="Ubiquitin-like"/>
    <property type="match status" value="1"/>
</dbReference>
<comment type="caution">
    <text evidence="1">The sequence shown here is derived from an EMBL/GenBank/DDBJ whole genome shotgun (WGS) entry which is preliminary data.</text>
</comment>
<proteinExistence type="predicted"/>
<reference evidence="1" key="1">
    <citation type="submission" date="2021-02" db="EMBL/GenBank/DDBJ databases">
        <authorList>
            <person name="Nowell W R."/>
        </authorList>
    </citation>
    <scope>NUCLEOTIDE SEQUENCE</scope>
</reference>
<protein>
    <recommendedName>
        <fullName evidence="3">Rad60/SUMO-like domain-containing protein</fullName>
    </recommendedName>
</protein>
<gene>
    <name evidence="1" type="ORF">WKI299_LOCUS23535</name>
</gene>
<dbReference type="PANTHER" id="PTHR10562">
    <property type="entry name" value="SMALL UBIQUITIN-RELATED MODIFIER"/>
    <property type="match status" value="1"/>
</dbReference>
<dbReference type="AlphaFoldDB" id="A0A816V1V2"/>
<sequence>MTTDSKTKEYIKLRVVGQDNSEVHFNSQMTTNLAKLKRSYAERQGVSAATLRPKQLEMEDNHTIEAYQELVGRCY</sequence>
<evidence type="ECO:0000313" key="2">
    <source>
        <dbReference type="Proteomes" id="UP000663856"/>
    </source>
</evidence>
<dbReference type="InterPro" id="IPR029071">
    <property type="entry name" value="Ubiquitin-like_domsf"/>
</dbReference>
<dbReference type="EMBL" id="CAJNRF010010127">
    <property type="protein sequence ID" value="CAF2117370.1"/>
    <property type="molecule type" value="Genomic_DNA"/>
</dbReference>
<accession>A0A816V1V2</accession>
<evidence type="ECO:0008006" key="3">
    <source>
        <dbReference type="Google" id="ProtNLM"/>
    </source>
</evidence>
<organism evidence="1 2">
    <name type="scientific">Rotaria magnacalcarata</name>
    <dbReference type="NCBI Taxonomy" id="392030"/>
    <lineage>
        <taxon>Eukaryota</taxon>
        <taxon>Metazoa</taxon>
        <taxon>Spiralia</taxon>
        <taxon>Gnathifera</taxon>
        <taxon>Rotifera</taxon>
        <taxon>Eurotatoria</taxon>
        <taxon>Bdelloidea</taxon>
        <taxon>Philodinida</taxon>
        <taxon>Philodinidae</taxon>
        <taxon>Rotaria</taxon>
    </lineage>
</organism>
<name>A0A816V1V2_9BILA</name>
<evidence type="ECO:0000313" key="1">
    <source>
        <dbReference type="EMBL" id="CAF2117370.1"/>
    </source>
</evidence>
<dbReference type="Proteomes" id="UP000663856">
    <property type="component" value="Unassembled WGS sequence"/>
</dbReference>
<dbReference type="Gene3D" id="3.10.20.90">
    <property type="entry name" value="Phosphatidylinositol 3-kinase Catalytic Subunit, Chain A, domain 1"/>
    <property type="match status" value="1"/>
</dbReference>